<organism evidence="2 3">
    <name type="scientific">Paracoccus onchidii</name>
    <dbReference type="NCBI Taxonomy" id="3017813"/>
    <lineage>
        <taxon>Bacteria</taxon>
        <taxon>Pseudomonadati</taxon>
        <taxon>Pseudomonadota</taxon>
        <taxon>Alphaproteobacteria</taxon>
        <taxon>Rhodobacterales</taxon>
        <taxon>Paracoccaceae</taxon>
        <taxon>Paracoccus</taxon>
    </lineage>
</organism>
<dbReference type="EMBL" id="JAQBIE010000008">
    <property type="protein sequence ID" value="MDB6177329.1"/>
    <property type="molecule type" value="Genomic_DNA"/>
</dbReference>
<protein>
    <recommendedName>
        <fullName evidence="4">DUF2938 family protein</fullName>
    </recommendedName>
</protein>
<comment type="caution">
    <text evidence="2">The sequence shown here is derived from an EMBL/GenBank/DDBJ whole genome shotgun (WGS) entry which is preliminary data.</text>
</comment>
<feature type="transmembrane region" description="Helical" evidence="1">
    <location>
        <begin position="143"/>
        <end position="162"/>
    </location>
</feature>
<dbReference type="Proteomes" id="UP001165641">
    <property type="component" value="Unassembled WGS sequence"/>
</dbReference>
<feature type="transmembrane region" description="Helical" evidence="1">
    <location>
        <begin position="77"/>
        <end position="96"/>
    </location>
</feature>
<evidence type="ECO:0000256" key="1">
    <source>
        <dbReference type="SAM" id="Phobius"/>
    </source>
</evidence>
<evidence type="ECO:0000313" key="3">
    <source>
        <dbReference type="Proteomes" id="UP001165641"/>
    </source>
</evidence>
<accession>A0ABT4ZD86</accession>
<feature type="transmembrane region" description="Helical" evidence="1">
    <location>
        <begin position="108"/>
        <end position="137"/>
    </location>
</feature>
<keyword evidence="3" id="KW-1185">Reference proteome</keyword>
<dbReference type="RefSeq" id="WP_271888455.1">
    <property type="nucleotide sequence ID" value="NZ_JAQBIE010000008.1"/>
</dbReference>
<keyword evidence="1" id="KW-1133">Transmembrane helix</keyword>
<sequence>MSDLNTALPDVNGATRRLNAETLKAIVISGAVGTVSFDLWGQAISPMLGFANLAPVGLARSLLGALGLPNGAPAGNLMHYFLVGLLAYPIGWLFLFRPAQQRLLPSMPALLSAVLYGIALWVFAIGGVTAVAGLKFFLGFKGITWVALVGHVFYAVAAALTFDHLARR</sequence>
<name>A0ABT4ZD86_9RHOB</name>
<evidence type="ECO:0000313" key="2">
    <source>
        <dbReference type="EMBL" id="MDB6177329.1"/>
    </source>
</evidence>
<proteinExistence type="predicted"/>
<keyword evidence="1" id="KW-0472">Membrane</keyword>
<gene>
    <name evidence="2" type="ORF">PAF17_07370</name>
</gene>
<reference evidence="2" key="1">
    <citation type="submission" date="2022-12" db="EMBL/GenBank/DDBJ databases">
        <title>Paracoccus onchidii sp. nov., isolated from a marine invertebrate from the South China Sea.</title>
        <authorList>
            <person name="Xu S."/>
            <person name="Liu Z."/>
            <person name="Xu Y."/>
        </authorList>
    </citation>
    <scope>NUCLEOTIDE SEQUENCE</scope>
    <source>
        <strain evidence="2">Z330</strain>
    </source>
</reference>
<keyword evidence="1" id="KW-0812">Transmembrane</keyword>
<evidence type="ECO:0008006" key="4">
    <source>
        <dbReference type="Google" id="ProtNLM"/>
    </source>
</evidence>